<gene>
    <name evidence="1" type="ORF">P10VF_109</name>
</gene>
<name>A0A076YKL4_9CAUD</name>
<protein>
    <submittedName>
        <fullName evidence="1">Uncharacterized protein</fullName>
    </submittedName>
</protein>
<reference evidence="1 2" key="1">
    <citation type="submission" date="2014-07" db="EMBL/GenBank/DDBJ databases">
        <title>Isolation and characterization of Rhizobium leguminosarum phages from western Canadian soils and complete genome sequences of rhizobiophages vB_RleS_L338C and vB_RleM_P10VF.</title>
        <authorList>
            <person name="Restrepo-Cordoba M."/>
            <person name="Halmillawewa A.P."/>
            <person name="Perry B."/>
            <person name="Hynes M.F."/>
            <person name="Yost C.K."/>
        </authorList>
    </citation>
    <scope>NUCLEOTIDE SEQUENCE [LARGE SCALE GENOMIC DNA]</scope>
</reference>
<organism evidence="1 2">
    <name type="scientific">Rhizobium phage vB_RleM_P10VF</name>
    <dbReference type="NCBI Taxonomy" id="1527770"/>
    <lineage>
        <taxon>Viruses</taxon>
        <taxon>Duplodnaviria</taxon>
        <taxon>Heunggongvirae</taxon>
        <taxon>Uroviricota</taxon>
        <taxon>Caudoviricetes</taxon>
        <taxon>Pootjesviridae</taxon>
        <taxon>Innesvirus</taxon>
        <taxon>Innesvirus P10VF</taxon>
    </lineage>
</organism>
<sequence>MSTPYHFKDKLGNNLSDNEVFVHEDGKCYALMGSGMTSKEKSIQKPTMFVNAEAQIVWKLSSEMTPFTL</sequence>
<evidence type="ECO:0000313" key="2">
    <source>
        <dbReference type="Proteomes" id="UP000204140"/>
    </source>
</evidence>
<dbReference type="Proteomes" id="UP000204140">
    <property type="component" value="Segment"/>
</dbReference>
<dbReference type="EMBL" id="KM199770">
    <property type="protein sequence ID" value="AIK68322.1"/>
    <property type="molecule type" value="Genomic_DNA"/>
</dbReference>
<proteinExistence type="predicted"/>
<dbReference type="GeneID" id="22109658"/>
<dbReference type="KEGG" id="vg:22109658"/>
<keyword evidence="2" id="KW-1185">Reference proteome</keyword>
<accession>A0A076YKL4</accession>
<evidence type="ECO:0000313" key="1">
    <source>
        <dbReference type="EMBL" id="AIK68322.1"/>
    </source>
</evidence>
<dbReference type="RefSeq" id="YP_009099848.1">
    <property type="nucleotide sequence ID" value="NC_025429.1"/>
</dbReference>